<protein>
    <recommendedName>
        <fullName evidence="4">Cytochrome b561 bacterial/Ni-hydrogenase domain-containing protein</fullName>
    </recommendedName>
</protein>
<feature type="transmembrane region" description="Helical" evidence="1">
    <location>
        <begin position="55"/>
        <end position="75"/>
    </location>
</feature>
<feature type="transmembrane region" description="Helical" evidence="1">
    <location>
        <begin position="16"/>
        <end position="35"/>
    </location>
</feature>
<evidence type="ECO:0000313" key="2">
    <source>
        <dbReference type="EMBL" id="OGG08861.1"/>
    </source>
</evidence>
<evidence type="ECO:0000313" key="3">
    <source>
        <dbReference type="Proteomes" id="UP000176854"/>
    </source>
</evidence>
<proteinExistence type="predicted"/>
<gene>
    <name evidence="2" type="ORF">A2154_02200</name>
</gene>
<reference evidence="2 3" key="1">
    <citation type="journal article" date="2016" name="Nat. Commun.">
        <title>Thousands of microbial genomes shed light on interconnected biogeochemical processes in an aquifer system.</title>
        <authorList>
            <person name="Anantharaman K."/>
            <person name="Brown C.T."/>
            <person name="Hug L.A."/>
            <person name="Sharon I."/>
            <person name="Castelle C.J."/>
            <person name="Probst A.J."/>
            <person name="Thomas B.C."/>
            <person name="Singh A."/>
            <person name="Wilkins M.J."/>
            <person name="Karaoz U."/>
            <person name="Brodie E.L."/>
            <person name="Williams K.H."/>
            <person name="Hubbard S.S."/>
            <person name="Banfield J.F."/>
        </authorList>
    </citation>
    <scope>NUCLEOTIDE SEQUENCE [LARGE SCALE GENOMIC DNA]</scope>
</reference>
<comment type="caution">
    <text evidence="2">The sequence shown here is derived from an EMBL/GenBank/DDBJ whole genome shotgun (WGS) entry which is preliminary data.</text>
</comment>
<dbReference type="AlphaFoldDB" id="A0A1F5Z8X0"/>
<evidence type="ECO:0000256" key="1">
    <source>
        <dbReference type="SAM" id="Phobius"/>
    </source>
</evidence>
<name>A0A1F5Z8X0_9BACT</name>
<keyword evidence="1" id="KW-0472">Membrane</keyword>
<keyword evidence="1" id="KW-1133">Transmembrane helix</keyword>
<dbReference type="Proteomes" id="UP000176854">
    <property type="component" value="Unassembled WGS sequence"/>
</dbReference>
<sequence>MNLTKLSILARKTHRLLVLLIIIFGLPMTITGTTMKYPYLSPIDESLARSLHNLLSPFFALIFLSMMLTGGYMYIYPWLQKYFRKPIS</sequence>
<organism evidence="2 3">
    <name type="scientific">Candidatus Gottesmanbacteria bacterium RBG_16_43_7</name>
    <dbReference type="NCBI Taxonomy" id="1798373"/>
    <lineage>
        <taxon>Bacteria</taxon>
        <taxon>Candidatus Gottesmaniibacteriota</taxon>
    </lineage>
</organism>
<evidence type="ECO:0008006" key="4">
    <source>
        <dbReference type="Google" id="ProtNLM"/>
    </source>
</evidence>
<accession>A0A1F5Z8X0</accession>
<keyword evidence="1" id="KW-0812">Transmembrane</keyword>
<dbReference type="EMBL" id="MFJC01000044">
    <property type="protein sequence ID" value="OGG08861.1"/>
    <property type="molecule type" value="Genomic_DNA"/>
</dbReference>